<dbReference type="EMBL" id="JAUEPN010000008">
    <property type="protein sequence ID" value="KAK3291806.1"/>
    <property type="molecule type" value="Genomic_DNA"/>
</dbReference>
<gene>
    <name evidence="2" type="ORF">B0H64DRAFT_240758</name>
</gene>
<dbReference type="RefSeq" id="XP_062655320.1">
    <property type="nucleotide sequence ID" value="XM_062799834.1"/>
</dbReference>
<evidence type="ECO:0000313" key="3">
    <source>
        <dbReference type="Proteomes" id="UP001278766"/>
    </source>
</evidence>
<dbReference type="AlphaFoldDB" id="A0AAE0H8H3"/>
<reference evidence="2" key="1">
    <citation type="journal article" date="2023" name="Mol. Phylogenet. Evol.">
        <title>Genome-scale phylogeny and comparative genomics of the fungal order Sordariales.</title>
        <authorList>
            <person name="Hensen N."/>
            <person name="Bonometti L."/>
            <person name="Westerberg I."/>
            <person name="Brannstrom I.O."/>
            <person name="Guillou S."/>
            <person name="Cros-Aarteil S."/>
            <person name="Calhoun S."/>
            <person name="Haridas S."/>
            <person name="Kuo A."/>
            <person name="Mondo S."/>
            <person name="Pangilinan J."/>
            <person name="Riley R."/>
            <person name="LaButti K."/>
            <person name="Andreopoulos B."/>
            <person name="Lipzen A."/>
            <person name="Chen C."/>
            <person name="Yan M."/>
            <person name="Daum C."/>
            <person name="Ng V."/>
            <person name="Clum A."/>
            <person name="Steindorff A."/>
            <person name="Ohm R.A."/>
            <person name="Martin F."/>
            <person name="Silar P."/>
            <person name="Natvig D.O."/>
            <person name="Lalanne C."/>
            <person name="Gautier V."/>
            <person name="Ament-Velasquez S.L."/>
            <person name="Kruys A."/>
            <person name="Hutchinson M.I."/>
            <person name="Powell A.J."/>
            <person name="Barry K."/>
            <person name="Miller A.N."/>
            <person name="Grigoriev I.V."/>
            <person name="Debuchy R."/>
            <person name="Gladieux P."/>
            <person name="Hiltunen Thoren M."/>
            <person name="Johannesson H."/>
        </authorList>
    </citation>
    <scope>NUCLEOTIDE SEQUENCE</scope>
    <source>
        <strain evidence="2">CBS 168.71</strain>
    </source>
</reference>
<protein>
    <submittedName>
        <fullName evidence="2">Uncharacterized protein</fullName>
    </submittedName>
</protein>
<organism evidence="2 3">
    <name type="scientific">Chaetomium fimeti</name>
    <dbReference type="NCBI Taxonomy" id="1854472"/>
    <lineage>
        <taxon>Eukaryota</taxon>
        <taxon>Fungi</taxon>
        <taxon>Dikarya</taxon>
        <taxon>Ascomycota</taxon>
        <taxon>Pezizomycotina</taxon>
        <taxon>Sordariomycetes</taxon>
        <taxon>Sordariomycetidae</taxon>
        <taxon>Sordariales</taxon>
        <taxon>Chaetomiaceae</taxon>
        <taxon>Chaetomium</taxon>
    </lineage>
</organism>
<evidence type="ECO:0000256" key="1">
    <source>
        <dbReference type="SAM" id="MobiDB-lite"/>
    </source>
</evidence>
<proteinExistence type="predicted"/>
<evidence type="ECO:0000313" key="2">
    <source>
        <dbReference type="EMBL" id="KAK3291806.1"/>
    </source>
</evidence>
<feature type="compositionally biased region" description="Polar residues" evidence="1">
    <location>
        <begin position="202"/>
        <end position="218"/>
    </location>
</feature>
<comment type="caution">
    <text evidence="2">The sequence shown here is derived from an EMBL/GenBank/DDBJ whole genome shotgun (WGS) entry which is preliminary data.</text>
</comment>
<keyword evidence="3" id="KW-1185">Reference proteome</keyword>
<dbReference type="Proteomes" id="UP001278766">
    <property type="component" value="Unassembled WGS sequence"/>
</dbReference>
<dbReference type="GeneID" id="87836782"/>
<sequence>MIDAAELRRRWSDKTNAVFSAGDRQDSHTFAAESFEREFDFKGCQSIVFLNGVRTGREEDVILLTQGTGHMALPAGVQVLVQSGFVKCNSPSRDGASIVGPGARAPPPTLAAGYAPSSADSGYSGSVRGNTVDSYRMSPPRDAAAFMRGPPAASSYMSAADIPLPRSTAGRSNAGASSSEWEVVGELDGFQDRARDDCSIAPSESISSVGSRGQQFSRRATHNF</sequence>
<feature type="region of interest" description="Disordered" evidence="1">
    <location>
        <begin position="202"/>
        <end position="224"/>
    </location>
</feature>
<name>A0AAE0H8H3_9PEZI</name>
<reference evidence="2" key="2">
    <citation type="submission" date="2023-06" db="EMBL/GenBank/DDBJ databases">
        <authorList>
            <consortium name="Lawrence Berkeley National Laboratory"/>
            <person name="Haridas S."/>
            <person name="Hensen N."/>
            <person name="Bonometti L."/>
            <person name="Westerberg I."/>
            <person name="Brannstrom I.O."/>
            <person name="Guillou S."/>
            <person name="Cros-Aarteil S."/>
            <person name="Calhoun S."/>
            <person name="Kuo A."/>
            <person name="Mondo S."/>
            <person name="Pangilinan J."/>
            <person name="Riley R."/>
            <person name="Labutti K."/>
            <person name="Andreopoulos B."/>
            <person name="Lipzen A."/>
            <person name="Chen C."/>
            <person name="Yanf M."/>
            <person name="Daum C."/>
            <person name="Ng V."/>
            <person name="Clum A."/>
            <person name="Steindorff A."/>
            <person name="Ohm R."/>
            <person name="Martin F."/>
            <person name="Silar P."/>
            <person name="Natvig D."/>
            <person name="Lalanne C."/>
            <person name="Gautier V."/>
            <person name="Ament-Velasquez S.L."/>
            <person name="Kruys A."/>
            <person name="Hutchinson M.I."/>
            <person name="Powell A.J."/>
            <person name="Barry K."/>
            <person name="Miller A.N."/>
            <person name="Grigoriev I.V."/>
            <person name="Debuchy R."/>
            <person name="Gladieux P."/>
            <person name="Thoren M.H."/>
            <person name="Johannesson H."/>
        </authorList>
    </citation>
    <scope>NUCLEOTIDE SEQUENCE</scope>
    <source>
        <strain evidence="2">CBS 168.71</strain>
    </source>
</reference>
<accession>A0AAE0H8H3</accession>